<evidence type="ECO:0000313" key="3">
    <source>
        <dbReference type="Proteomes" id="UP001293254"/>
    </source>
</evidence>
<keyword evidence="3" id="KW-1185">Reference proteome</keyword>
<evidence type="ECO:0000313" key="2">
    <source>
        <dbReference type="EMBL" id="KAK4429844.1"/>
    </source>
</evidence>
<dbReference type="SUPFAM" id="SSF109604">
    <property type="entry name" value="HD-domain/PDEase-like"/>
    <property type="match status" value="1"/>
</dbReference>
<dbReference type="EMBL" id="JACGWO010000004">
    <property type="protein sequence ID" value="KAK4429844.1"/>
    <property type="molecule type" value="Genomic_DNA"/>
</dbReference>
<accession>A0AAE2CPX6</accession>
<dbReference type="Proteomes" id="UP001293254">
    <property type="component" value="Unassembled WGS sequence"/>
</dbReference>
<feature type="domain" description="HD" evidence="1">
    <location>
        <begin position="75"/>
        <end position="212"/>
    </location>
</feature>
<dbReference type="Pfam" id="PF01966">
    <property type="entry name" value="HD"/>
    <property type="match status" value="1"/>
</dbReference>
<dbReference type="AlphaFoldDB" id="A0AAE2CPX6"/>
<proteinExistence type="predicted"/>
<name>A0AAE2CPX6_9LAMI</name>
<sequence>MGAKYGEEEFSGNNFVLSSTDDRRFSKHIHDNVHGNIYIDPLSLKFVDTEQFQRLRDLKQLGFSYMVYPGAVHSRFEHSLGVYWLASEAINRLKTYQGLELDIDRFDTQTVKLAGLLHDLGHGPFSHTFEREFLPRVCNGRKWSHEDMSLKMIDHVVDEHNIDIDSESLKRVKEMIIASENGTSKSLKEKLFLYDIVANGRNGIDVDKFDYIVRDSRACGLGCNFEFQRVLETMRVIDDEICYRAKEYLTIHKLFAARADLHRMVYMHAKVKAIELMFVDAMTKANDVLCISSYIDEPAQYWKLDDTILKAIETSSGQDLKESRDLILRIRRRELYQFCNEFAVPKDKMEYFKNVTPQDIVCSQDYDSSEKFNIKDDLVSHLLPTSYQDMIVRVYSKKPHLVEAVSEAFENFQLKTYGKKAQVHATPEKKKRKQLRNSMLEDFYLQSTLEVNKARTSSLLTSYATIEAPP</sequence>
<comment type="caution">
    <text evidence="2">The sequence shown here is derived from an EMBL/GenBank/DDBJ whole genome shotgun (WGS) entry which is preliminary data.</text>
</comment>
<dbReference type="Gene3D" id="1.10.3210.10">
    <property type="entry name" value="Hypothetical protein af1432"/>
    <property type="match status" value="1"/>
</dbReference>
<dbReference type="InterPro" id="IPR050135">
    <property type="entry name" value="dGTPase-like"/>
</dbReference>
<dbReference type="CDD" id="cd00077">
    <property type="entry name" value="HDc"/>
    <property type="match status" value="1"/>
</dbReference>
<evidence type="ECO:0000259" key="1">
    <source>
        <dbReference type="PROSITE" id="PS51831"/>
    </source>
</evidence>
<dbReference type="InterPro" id="IPR006674">
    <property type="entry name" value="HD_domain"/>
</dbReference>
<dbReference type="PANTHER" id="PTHR11373:SF4">
    <property type="entry name" value="DEOXYNUCLEOSIDE TRIPHOSPHATE TRIPHOSPHOHYDROLASE SAMHD1"/>
    <property type="match status" value="1"/>
</dbReference>
<organism evidence="2 3">
    <name type="scientific">Sesamum alatum</name>
    <dbReference type="NCBI Taxonomy" id="300844"/>
    <lineage>
        <taxon>Eukaryota</taxon>
        <taxon>Viridiplantae</taxon>
        <taxon>Streptophyta</taxon>
        <taxon>Embryophyta</taxon>
        <taxon>Tracheophyta</taxon>
        <taxon>Spermatophyta</taxon>
        <taxon>Magnoliopsida</taxon>
        <taxon>eudicotyledons</taxon>
        <taxon>Gunneridae</taxon>
        <taxon>Pentapetalae</taxon>
        <taxon>asterids</taxon>
        <taxon>lamiids</taxon>
        <taxon>Lamiales</taxon>
        <taxon>Pedaliaceae</taxon>
        <taxon>Sesamum</taxon>
    </lineage>
</organism>
<dbReference type="InterPro" id="IPR003607">
    <property type="entry name" value="HD/PDEase_dom"/>
</dbReference>
<dbReference type="GO" id="GO:0005634">
    <property type="term" value="C:nucleus"/>
    <property type="evidence" value="ECO:0007669"/>
    <property type="project" value="TreeGrafter"/>
</dbReference>
<dbReference type="GO" id="GO:0006203">
    <property type="term" value="P:dGTP catabolic process"/>
    <property type="evidence" value="ECO:0007669"/>
    <property type="project" value="TreeGrafter"/>
</dbReference>
<gene>
    <name evidence="2" type="ORF">Salat_1285100</name>
</gene>
<dbReference type="PROSITE" id="PS51831">
    <property type="entry name" value="HD"/>
    <property type="match status" value="1"/>
</dbReference>
<reference evidence="2" key="2">
    <citation type="journal article" date="2024" name="Plant">
        <title>Genomic evolution and insights into agronomic trait innovations of Sesamum species.</title>
        <authorList>
            <person name="Miao H."/>
            <person name="Wang L."/>
            <person name="Qu L."/>
            <person name="Liu H."/>
            <person name="Sun Y."/>
            <person name="Le M."/>
            <person name="Wang Q."/>
            <person name="Wei S."/>
            <person name="Zheng Y."/>
            <person name="Lin W."/>
            <person name="Duan Y."/>
            <person name="Cao H."/>
            <person name="Xiong S."/>
            <person name="Wang X."/>
            <person name="Wei L."/>
            <person name="Li C."/>
            <person name="Ma Q."/>
            <person name="Ju M."/>
            <person name="Zhao R."/>
            <person name="Li G."/>
            <person name="Mu C."/>
            <person name="Tian Q."/>
            <person name="Mei H."/>
            <person name="Zhang T."/>
            <person name="Gao T."/>
            <person name="Zhang H."/>
        </authorList>
    </citation>
    <scope>NUCLEOTIDE SEQUENCE</scope>
    <source>
        <strain evidence="2">3651</strain>
    </source>
</reference>
<dbReference type="PANTHER" id="PTHR11373">
    <property type="entry name" value="DEOXYNUCLEOSIDE TRIPHOSPHATE TRIPHOSPHOHYDROLASE"/>
    <property type="match status" value="1"/>
</dbReference>
<protein>
    <submittedName>
        <fullName evidence="2">Deoxynucleoside triphosphate triphosphohydrolase SAMHD1</fullName>
    </submittedName>
</protein>
<dbReference type="GO" id="GO:0008832">
    <property type="term" value="F:dGTPase activity"/>
    <property type="evidence" value="ECO:0007669"/>
    <property type="project" value="TreeGrafter"/>
</dbReference>
<dbReference type="SMART" id="SM00471">
    <property type="entry name" value="HDc"/>
    <property type="match status" value="1"/>
</dbReference>
<dbReference type="FunFam" id="1.10.3210.10:FF:000017">
    <property type="entry name" value="Deoxynucleoside triphosphate triphosphohydrolase SAMHD1"/>
    <property type="match status" value="1"/>
</dbReference>
<reference evidence="2" key="1">
    <citation type="submission" date="2020-06" db="EMBL/GenBank/DDBJ databases">
        <authorList>
            <person name="Li T."/>
            <person name="Hu X."/>
            <person name="Zhang T."/>
            <person name="Song X."/>
            <person name="Zhang H."/>
            <person name="Dai N."/>
            <person name="Sheng W."/>
            <person name="Hou X."/>
            <person name="Wei L."/>
        </authorList>
    </citation>
    <scope>NUCLEOTIDE SEQUENCE</scope>
    <source>
        <strain evidence="2">3651</strain>
        <tissue evidence="2">Leaf</tissue>
    </source>
</reference>